<sequence>MNRRRTAIAQALAVLAPFIPAFDRAAVLDLAEDSPGLRKASPPAAAWLALTSHVRHLHTDYDQMRADGYDRDAARHFCAQAMAEVLHAWGCDKRLGRNCD</sequence>
<keyword evidence="1" id="KW-0732">Signal</keyword>
<dbReference type="EMBL" id="JAGTUF010000003">
    <property type="protein sequence ID" value="MBR9971177.1"/>
    <property type="molecule type" value="Genomic_DNA"/>
</dbReference>
<name>A0ABS5I9S2_9PROT</name>
<keyword evidence="4" id="KW-1185">Reference proteome</keyword>
<feature type="signal peptide" evidence="1">
    <location>
        <begin position="1"/>
        <end position="25"/>
    </location>
</feature>
<evidence type="ECO:0000313" key="4">
    <source>
        <dbReference type="Proteomes" id="UP000680714"/>
    </source>
</evidence>
<feature type="domain" description="DUF2293" evidence="2">
    <location>
        <begin position="12"/>
        <end position="90"/>
    </location>
</feature>
<gene>
    <name evidence="3" type="ORF">KEC16_05560</name>
</gene>
<protein>
    <submittedName>
        <fullName evidence="3">DUF2293 domain-containing protein</fullName>
    </submittedName>
</protein>
<accession>A0ABS5I9S2</accession>
<evidence type="ECO:0000313" key="3">
    <source>
        <dbReference type="EMBL" id="MBR9971177.1"/>
    </source>
</evidence>
<dbReference type="RefSeq" id="WP_211546691.1">
    <property type="nucleotide sequence ID" value="NZ_JAGTUF010000003.1"/>
</dbReference>
<evidence type="ECO:0000256" key="1">
    <source>
        <dbReference type="SAM" id="SignalP"/>
    </source>
</evidence>
<proteinExistence type="predicted"/>
<dbReference type="InterPro" id="IPR018744">
    <property type="entry name" value="DUF2293"/>
</dbReference>
<organism evidence="3 4">
    <name type="scientific">Magnetospirillum sulfuroxidans</name>
    <dbReference type="NCBI Taxonomy" id="611300"/>
    <lineage>
        <taxon>Bacteria</taxon>
        <taxon>Pseudomonadati</taxon>
        <taxon>Pseudomonadota</taxon>
        <taxon>Alphaproteobacteria</taxon>
        <taxon>Rhodospirillales</taxon>
        <taxon>Rhodospirillaceae</taxon>
        <taxon>Magnetospirillum</taxon>
    </lineage>
</organism>
<dbReference type="Pfam" id="PF10056">
    <property type="entry name" value="DUF2293"/>
    <property type="match status" value="1"/>
</dbReference>
<dbReference type="Proteomes" id="UP000680714">
    <property type="component" value="Unassembled WGS sequence"/>
</dbReference>
<evidence type="ECO:0000259" key="2">
    <source>
        <dbReference type="Pfam" id="PF10056"/>
    </source>
</evidence>
<feature type="chain" id="PRO_5046228951" evidence="1">
    <location>
        <begin position="26"/>
        <end position="100"/>
    </location>
</feature>
<comment type="caution">
    <text evidence="3">The sequence shown here is derived from an EMBL/GenBank/DDBJ whole genome shotgun (WGS) entry which is preliminary data.</text>
</comment>
<reference evidence="3 4" key="1">
    <citation type="submission" date="2021-04" db="EMBL/GenBank/DDBJ databases">
        <title>Magnetospirillum sulfuroxidans sp. nov., a facultative chemolithoautotrophic sulfur-oxidizing alphaproteobacterium isolated from freshwater sediment and proposals for Paramagetospirillum gen. nov., and Magnetospirillaceae fam. nov.</title>
        <authorList>
            <person name="Koziaeva V."/>
            <person name="Geelhoed J.S."/>
            <person name="Sorokin D.Y."/>
            <person name="Grouzdev D.S."/>
        </authorList>
    </citation>
    <scope>NUCLEOTIDE SEQUENCE [LARGE SCALE GENOMIC DNA]</scope>
    <source>
        <strain evidence="3 4">J10</strain>
    </source>
</reference>